<comment type="caution">
    <text evidence="2">The sequence shown here is derived from an EMBL/GenBank/DDBJ whole genome shotgun (WGS) entry which is preliminary data.</text>
</comment>
<feature type="non-terminal residue" evidence="2">
    <location>
        <position position="103"/>
    </location>
</feature>
<organism evidence="2 3">
    <name type="scientific">Kibdelosporangium lantanae</name>
    <dbReference type="NCBI Taxonomy" id="1497396"/>
    <lineage>
        <taxon>Bacteria</taxon>
        <taxon>Bacillati</taxon>
        <taxon>Actinomycetota</taxon>
        <taxon>Actinomycetes</taxon>
        <taxon>Pseudonocardiales</taxon>
        <taxon>Pseudonocardiaceae</taxon>
        <taxon>Kibdelosporangium</taxon>
    </lineage>
</organism>
<reference evidence="3" key="1">
    <citation type="journal article" date="2019" name="Int. J. Syst. Evol. Microbiol.">
        <title>The Global Catalogue of Microorganisms (GCM) 10K type strain sequencing project: providing services to taxonomists for standard genome sequencing and annotation.</title>
        <authorList>
            <consortium name="The Broad Institute Genomics Platform"/>
            <consortium name="The Broad Institute Genome Sequencing Center for Infectious Disease"/>
            <person name="Wu L."/>
            <person name="Ma J."/>
        </authorList>
    </citation>
    <scope>NUCLEOTIDE SEQUENCE [LARGE SCALE GENOMIC DNA]</scope>
    <source>
        <strain evidence="3">JCM 31486</strain>
    </source>
</reference>
<dbReference type="Proteomes" id="UP001597045">
    <property type="component" value="Unassembled WGS sequence"/>
</dbReference>
<dbReference type="EMBL" id="JBHTIS010000167">
    <property type="protein sequence ID" value="MFD1044943.1"/>
    <property type="molecule type" value="Genomic_DNA"/>
</dbReference>
<evidence type="ECO:0000313" key="3">
    <source>
        <dbReference type="Proteomes" id="UP001597045"/>
    </source>
</evidence>
<feature type="compositionally biased region" description="Basic and acidic residues" evidence="1">
    <location>
        <begin position="18"/>
        <end position="32"/>
    </location>
</feature>
<name>A0ABW3M309_9PSEU</name>
<evidence type="ECO:0000256" key="1">
    <source>
        <dbReference type="SAM" id="MobiDB-lite"/>
    </source>
</evidence>
<sequence>MLAGDHHRVVRRQVLGRGHADQAGELHPGHRAQRVEQRLVGRPADQFGEAVVEHEPAHGGNGFFLAVEVVEERPPGHPDADRSLSSTLPTTPHSHIPALPRPR</sequence>
<feature type="region of interest" description="Disordered" evidence="1">
    <location>
        <begin position="72"/>
        <end position="103"/>
    </location>
</feature>
<protein>
    <submittedName>
        <fullName evidence="2">Uncharacterized protein</fullName>
    </submittedName>
</protein>
<feature type="compositionally biased region" description="Low complexity" evidence="1">
    <location>
        <begin position="83"/>
        <end position="95"/>
    </location>
</feature>
<evidence type="ECO:0000313" key="2">
    <source>
        <dbReference type="EMBL" id="MFD1044943.1"/>
    </source>
</evidence>
<accession>A0ABW3M309</accession>
<feature type="region of interest" description="Disordered" evidence="1">
    <location>
        <begin position="1"/>
        <end position="32"/>
    </location>
</feature>
<feature type="compositionally biased region" description="Basic and acidic residues" evidence="1">
    <location>
        <begin position="72"/>
        <end position="82"/>
    </location>
</feature>
<proteinExistence type="predicted"/>
<keyword evidence="3" id="KW-1185">Reference proteome</keyword>
<gene>
    <name evidence="2" type="ORF">ACFQ1S_04695</name>
</gene>